<dbReference type="EMBL" id="CAMAPE010000038">
    <property type="protein sequence ID" value="CAH9100770.1"/>
    <property type="molecule type" value="Genomic_DNA"/>
</dbReference>
<organism evidence="1 2">
    <name type="scientific">Cuscuta europaea</name>
    <name type="common">European dodder</name>
    <dbReference type="NCBI Taxonomy" id="41803"/>
    <lineage>
        <taxon>Eukaryota</taxon>
        <taxon>Viridiplantae</taxon>
        <taxon>Streptophyta</taxon>
        <taxon>Embryophyta</taxon>
        <taxon>Tracheophyta</taxon>
        <taxon>Spermatophyta</taxon>
        <taxon>Magnoliopsida</taxon>
        <taxon>eudicotyledons</taxon>
        <taxon>Gunneridae</taxon>
        <taxon>Pentapetalae</taxon>
        <taxon>asterids</taxon>
        <taxon>lamiids</taxon>
        <taxon>Solanales</taxon>
        <taxon>Convolvulaceae</taxon>
        <taxon>Cuscuteae</taxon>
        <taxon>Cuscuta</taxon>
        <taxon>Cuscuta subgen. Cuscuta</taxon>
    </lineage>
</organism>
<evidence type="ECO:0000313" key="2">
    <source>
        <dbReference type="Proteomes" id="UP001152484"/>
    </source>
</evidence>
<reference evidence="1" key="1">
    <citation type="submission" date="2022-07" db="EMBL/GenBank/DDBJ databases">
        <authorList>
            <person name="Macas J."/>
            <person name="Novak P."/>
            <person name="Neumann P."/>
        </authorList>
    </citation>
    <scope>NUCLEOTIDE SEQUENCE</scope>
</reference>
<proteinExistence type="predicted"/>
<keyword evidence="2" id="KW-1185">Reference proteome</keyword>
<protein>
    <submittedName>
        <fullName evidence="1">Uncharacterized protein</fullName>
    </submittedName>
</protein>
<dbReference type="Proteomes" id="UP001152484">
    <property type="component" value="Unassembled WGS sequence"/>
</dbReference>
<sequence>MIIKPTDQEVLRTLLNNQTPRILNSKHILDIKDDSTLTTMQKKLVFDPILAEKAYSSEGESNKTLKPLQEWDEDWDDVSAKTLKPRVFCYFWMILNIYSLRQYDSIMS</sequence>
<name>A0A9P0ZFB2_CUSEU</name>
<comment type="caution">
    <text evidence="1">The sequence shown here is derived from an EMBL/GenBank/DDBJ whole genome shotgun (WGS) entry which is preliminary data.</text>
</comment>
<dbReference type="AlphaFoldDB" id="A0A9P0ZFB2"/>
<evidence type="ECO:0000313" key="1">
    <source>
        <dbReference type="EMBL" id="CAH9100770.1"/>
    </source>
</evidence>
<feature type="non-terminal residue" evidence="1">
    <location>
        <position position="108"/>
    </location>
</feature>
<gene>
    <name evidence="1" type="ORF">CEURO_LOCUS15102</name>
</gene>
<accession>A0A9P0ZFB2</accession>